<comment type="caution">
    <text evidence="1">The sequence shown here is derived from an EMBL/GenBank/DDBJ whole genome shotgun (WGS) entry which is preliminary data.</text>
</comment>
<dbReference type="EMBL" id="BQXS01010149">
    <property type="protein sequence ID" value="GKT33144.1"/>
    <property type="molecule type" value="Genomic_DNA"/>
</dbReference>
<evidence type="ECO:0000313" key="1">
    <source>
        <dbReference type="EMBL" id="GKT33144.1"/>
    </source>
</evidence>
<proteinExistence type="predicted"/>
<organism evidence="1 2">
    <name type="scientific">Aduncisulcus paluster</name>
    <dbReference type="NCBI Taxonomy" id="2918883"/>
    <lineage>
        <taxon>Eukaryota</taxon>
        <taxon>Metamonada</taxon>
        <taxon>Carpediemonas-like organisms</taxon>
        <taxon>Aduncisulcus</taxon>
    </lineage>
</organism>
<sequence>MVKKKLRKDFEIFSTRILASPRENDGREVSAAHALPIPFSEIEPFPLRHAGMGETHATQQVIDRIKHNMGQWDILRRAGYETWRQCERHLLLPSTSMCSCSHLCVQLSSKLR</sequence>
<protein>
    <submittedName>
        <fullName evidence="1">Uncharacterized protein</fullName>
    </submittedName>
</protein>
<keyword evidence="2" id="KW-1185">Reference proteome</keyword>
<dbReference type="Proteomes" id="UP001057375">
    <property type="component" value="Unassembled WGS sequence"/>
</dbReference>
<evidence type="ECO:0000313" key="2">
    <source>
        <dbReference type="Proteomes" id="UP001057375"/>
    </source>
</evidence>
<gene>
    <name evidence="1" type="ORF">ADUPG1_007145</name>
</gene>
<reference evidence="1" key="1">
    <citation type="submission" date="2022-03" db="EMBL/GenBank/DDBJ databases">
        <title>Draft genome sequence of Aduncisulcus paluster, a free-living microaerophilic Fornicata.</title>
        <authorList>
            <person name="Yuyama I."/>
            <person name="Kume K."/>
            <person name="Tamura T."/>
            <person name="Inagaki Y."/>
            <person name="Hashimoto T."/>
        </authorList>
    </citation>
    <scope>NUCLEOTIDE SEQUENCE</scope>
    <source>
        <strain evidence="1">NY0171</strain>
    </source>
</reference>
<accession>A0ABQ5KNV5</accession>
<name>A0ABQ5KNV5_9EUKA</name>